<dbReference type="InterPro" id="IPR008936">
    <property type="entry name" value="Rho_GTPase_activation_prot"/>
</dbReference>
<dbReference type="GO" id="GO:0005096">
    <property type="term" value="F:GTPase activator activity"/>
    <property type="evidence" value="ECO:0007669"/>
    <property type="project" value="UniProtKB-KW"/>
</dbReference>
<dbReference type="Gene3D" id="1.10.555.10">
    <property type="entry name" value="Rho GTPase activation protein"/>
    <property type="match status" value="1"/>
</dbReference>
<dbReference type="GO" id="GO:0005938">
    <property type="term" value="C:cell cortex"/>
    <property type="evidence" value="ECO:0007669"/>
    <property type="project" value="UniProtKB-ARBA"/>
</dbReference>
<feature type="domain" description="Rho-GAP" evidence="5">
    <location>
        <begin position="1585"/>
        <end position="1773"/>
    </location>
</feature>
<dbReference type="CDD" id="cd00159">
    <property type="entry name" value="RhoGAP"/>
    <property type="match status" value="1"/>
</dbReference>
<keyword evidence="2" id="KW-0344">Guanine-nucleotide releasing factor</keyword>
<evidence type="ECO:0000256" key="2">
    <source>
        <dbReference type="PROSITE-ProRule" id="PRU00135"/>
    </source>
</evidence>
<evidence type="ECO:0008006" key="8">
    <source>
        <dbReference type="Google" id="ProtNLM"/>
    </source>
</evidence>
<feature type="region of interest" description="Disordered" evidence="3">
    <location>
        <begin position="1"/>
        <end position="104"/>
    </location>
</feature>
<keyword evidence="1" id="KW-0343">GTPase activation</keyword>
<dbReference type="InterPro" id="IPR023578">
    <property type="entry name" value="Ras_GEF_dom_sf"/>
</dbReference>
<feature type="compositionally biased region" description="Pro residues" evidence="3">
    <location>
        <begin position="91"/>
        <end position="100"/>
    </location>
</feature>
<dbReference type="STRING" id="675824.A0A1E3Q5D3"/>
<dbReference type="GO" id="GO:0005933">
    <property type="term" value="C:cellular bud"/>
    <property type="evidence" value="ECO:0007669"/>
    <property type="project" value="UniProtKB-ARBA"/>
</dbReference>
<dbReference type="GO" id="GO:0007264">
    <property type="term" value="P:small GTPase-mediated signal transduction"/>
    <property type="evidence" value="ECO:0007669"/>
    <property type="project" value="InterPro"/>
</dbReference>
<dbReference type="SUPFAM" id="SSF48366">
    <property type="entry name" value="Ras GEF"/>
    <property type="match status" value="2"/>
</dbReference>
<dbReference type="CDD" id="cd06224">
    <property type="entry name" value="REM"/>
    <property type="match status" value="1"/>
</dbReference>
<dbReference type="PANTHER" id="PTHR23176:SF96">
    <property type="entry name" value="GTPASE-ACTIVATING PROTEIN BEM2_IPL2"/>
    <property type="match status" value="1"/>
</dbReference>
<dbReference type="GO" id="GO:0005085">
    <property type="term" value="F:guanyl-nucleotide exchange factor activity"/>
    <property type="evidence" value="ECO:0007669"/>
    <property type="project" value="UniProtKB-KW"/>
</dbReference>
<dbReference type="InterPro" id="IPR000651">
    <property type="entry name" value="Ras-like_Gua-exchang_fac_N"/>
</dbReference>
<dbReference type="Gene3D" id="1.10.840.10">
    <property type="entry name" value="Ras guanine-nucleotide exchange factors catalytic domain"/>
    <property type="match status" value="1"/>
</dbReference>
<evidence type="ECO:0000313" key="7">
    <source>
        <dbReference type="Proteomes" id="UP000094385"/>
    </source>
</evidence>
<feature type="region of interest" description="Disordered" evidence="3">
    <location>
        <begin position="1784"/>
        <end position="1825"/>
    </location>
</feature>
<dbReference type="PROSITE" id="PS50212">
    <property type="entry name" value="RASGEF_NTER"/>
    <property type="match status" value="1"/>
</dbReference>
<gene>
    <name evidence="6" type="ORF">LIPSTDRAFT_3276</name>
</gene>
<reference evidence="6 7" key="1">
    <citation type="journal article" date="2016" name="Proc. Natl. Acad. Sci. U.S.A.">
        <title>Comparative genomics of biotechnologically important yeasts.</title>
        <authorList>
            <person name="Riley R."/>
            <person name="Haridas S."/>
            <person name="Wolfe K.H."/>
            <person name="Lopes M.R."/>
            <person name="Hittinger C.T."/>
            <person name="Goeker M."/>
            <person name="Salamov A.A."/>
            <person name="Wisecaver J.H."/>
            <person name="Long T.M."/>
            <person name="Calvey C.H."/>
            <person name="Aerts A.L."/>
            <person name="Barry K.W."/>
            <person name="Choi C."/>
            <person name="Clum A."/>
            <person name="Coughlan A.Y."/>
            <person name="Deshpande S."/>
            <person name="Douglass A.P."/>
            <person name="Hanson S.J."/>
            <person name="Klenk H.-P."/>
            <person name="LaButti K.M."/>
            <person name="Lapidus A."/>
            <person name="Lindquist E.A."/>
            <person name="Lipzen A.M."/>
            <person name="Meier-Kolthoff J.P."/>
            <person name="Ohm R.A."/>
            <person name="Otillar R.P."/>
            <person name="Pangilinan J.L."/>
            <person name="Peng Y."/>
            <person name="Rokas A."/>
            <person name="Rosa C.A."/>
            <person name="Scheuner C."/>
            <person name="Sibirny A.A."/>
            <person name="Slot J.C."/>
            <person name="Stielow J.B."/>
            <person name="Sun H."/>
            <person name="Kurtzman C.P."/>
            <person name="Blackwell M."/>
            <person name="Grigoriev I.V."/>
            <person name="Jeffries T.W."/>
        </authorList>
    </citation>
    <scope>NUCLEOTIDE SEQUENCE [LARGE SCALE GENOMIC DNA]</scope>
    <source>
        <strain evidence="6 7">NRRL Y-11557</strain>
    </source>
</reference>
<dbReference type="Proteomes" id="UP000094385">
    <property type="component" value="Unassembled WGS sequence"/>
</dbReference>
<organism evidence="6 7">
    <name type="scientific">Lipomyces starkeyi NRRL Y-11557</name>
    <dbReference type="NCBI Taxonomy" id="675824"/>
    <lineage>
        <taxon>Eukaryota</taxon>
        <taxon>Fungi</taxon>
        <taxon>Dikarya</taxon>
        <taxon>Ascomycota</taxon>
        <taxon>Saccharomycotina</taxon>
        <taxon>Lipomycetes</taxon>
        <taxon>Lipomycetales</taxon>
        <taxon>Lipomycetaceae</taxon>
        <taxon>Lipomyces</taxon>
    </lineage>
</organism>
<dbReference type="SUPFAM" id="SSF50729">
    <property type="entry name" value="PH domain-like"/>
    <property type="match status" value="1"/>
</dbReference>
<dbReference type="SUPFAM" id="SSF48350">
    <property type="entry name" value="GTPase activation domain, GAP"/>
    <property type="match status" value="1"/>
</dbReference>
<feature type="region of interest" description="Disordered" evidence="3">
    <location>
        <begin position="728"/>
        <end position="758"/>
    </location>
</feature>
<sequence>MKWGGSSKQQTPSSSGQTRPYGEVASHYSATTSQNHLLASSSYLPLTATRNSHSRGEDETAKGPGRPLRLFKHRKDSESDDHQNLSVTSIPPSPTNPPSPMFAAHRSKDDNFGQHMSMSRSMNDIEFFVGSSPSTRELQGECDYSGREDWRQTPAHSSFGGIGPIAETNRPGHSSDTPGYKQGWLNRSEIDPKKANRLPVWKLQRAVLKDNYLYLYKPPSDMGVKYFDFSSSFNKLSIADSVTAEVSHQSLARHPSLTVDEGGNIVSGSVEAICHELLYGEDQAFAYDTILLLPIWTDFVNAMETVAKLSILGDASERITFILNTIVDRMSSTLLDDSAYGVFKSLSGQLGMKDRISIERRMADQKSQLLVLLNYTPSSTDAKYTKLYSDLKDLSIDTFLNIDIEIFAAQIHIFDLRIFRTWNPVADFSLLYGLKYKFARKNPLVSTIMLPHFLGTTMIKQLFSTGSTGQNSQTLMGKLLSRWVLLGNILKQRGDMVGWLAIASIVCSPALCRLKEIWVLVSSDIIDIVNRDWAPVIFDVDRRIILSEVSTRRESSHILAPDGIGKTYSKDWVVPYFGDISIHLFERMSEINKPTIDIVSSRNELVRIHKALERWTIYITSVENADNLPILETPVATLQKCLYSLYETHISATPISPLAIMEMSLVYEPPVTGQYAQYYTSQRSPLSTGSYSAILFTEILPSYKLFAQRDLLEAGGLLNKKSSSSLKSKASADPLVPPGNRRLDSGSKQLRRASSFPPSRANITITGYSDLDTTSRNRVAGFPNRHFLVKSVRDVLNMGVSLYHVRNELVLKSFKDDGARASRLSSVIFENPSKRMSNGSRRLSAQFQPGAIESQIADYRSSQPQSVNVVAKAGTFDRLVDVLVIGVEDFSSWVNSEDIFYLQKFGQTSFRMNMDVFTSTFLATYRNFASPSSLLDALRRRFLCARAAATSLHAANEASPEFPHWNGYIDEAESGIDWVFVAKIHIGILEACNLWVSEHYSDLLNELQLRESFLEFLHIIDKEAGIWKERKIADENLAAFADTIETQSRKLRKSFARKSYRPIDLSPWPIVPSPPSIPLKFPEFNIESIEQFCDSLDRIVAIIFRQIKMKDWLAVYELFEMQTVDPHKLFTNRNLNVNTDDDIVIQDVFGFCASLHCFKSDELMVSLFPKAIKKLYAFRMNLVLWLAMHIADPSLRKSTRVKRMVALLHAIAICRKRMSVIEFGPQLNSTDQKPMEDDVQMKIPSLVESAIASAIVRPESRQYAAAWAEAARDVGRDVQQVHLLEDIIPQCKSDDNATEQTEMWEPLTPCMGWIFERILEIVCYVPNMAVANPLMVNFDKQRYIYNYLSNVLDTKPLKRSSVSESEEPAAILFKLDMTNRFDKRQVKEAAAREMRELSHKGSKAVRAFGGLVTQEQEKIRRDVRQKEVLDRQLRDQMKTPYNRSRGAMQTADKKFAKSSRFGGLLRAVRPLSMAFSNNWSPQLPDRSVSPLDLPEISSIESRNKPAVSINLASAITIVPSDMLGMGVFKVVCDDGADFLFQATNDDDLDEWVKLCSAVRASAIEKSRVTKDVLEPVDISFKVFGVSIEAVCKRENQSIPTVVQLLLAEIEARGVEEVGIYRVPGSLANVNELKKAFDSGFAVNMDDERWFDINTVAGCLKLYLRELPEPLLTDELFPEFTQIAKLADETDQISLFARVVESLPPYNYYLLKRIIEHLATISSHGNINKMHAVNLAIVFSMSLLPGTNPFSMSSDLGSIQTMLRTMITYSSQIFTADYNPGARMSNENFVSPPPVPEKDNPARPVQDSHTFDTPSKRESYQEVSVF</sequence>
<protein>
    <recommendedName>
        <fullName evidence="8">Rho-GAP domain-containing protein</fullName>
    </recommendedName>
</protein>
<dbReference type="OrthoDB" id="79452at2759"/>
<dbReference type="PANTHER" id="PTHR23176">
    <property type="entry name" value="RHO/RAC/CDC GTPASE-ACTIVATING PROTEIN"/>
    <property type="match status" value="1"/>
</dbReference>
<dbReference type="InterPro" id="IPR050729">
    <property type="entry name" value="Rho-GAP"/>
</dbReference>
<keyword evidence="7" id="KW-1185">Reference proteome</keyword>
<accession>A0A1E3Q5D3</accession>
<evidence type="ECO:0000313" key="6">
    <source>
        <dbReference type="EMBL" id="ODQ72919.1"/>
    </source>
</evidence>
<dbReference type="Pfam" id="PF00618">
    <property type="entry name" value="RasGEF_N"/>
    <property type="match status" value="1"/>
</dbReference>
<proteinExistence type="predicted"/>
<dbReference type="InterPro" id="IPR011993">
    <property type="entry name" value="PH-like_dom_sf"/>
</dbReference>
<feature type="domain" description="N-terminal Ras-GEF" evidence="4">
    <location>
        <begin position="867"/>
        <end position="1040"/>
    </location>
</feature>
<dbReference type="Pfam" id="PF00620">
    <property type="entry name" value="RhoGAP"/>
    <property type="match status" value="1"/>
</dbReference>
<feature type="compositionally biased region" description="Polar residues" evidence="3">
    <location>
        <begin position="28"/>
        <end position="51"/>
    </location>
</feature>
<dbReference type="InterPro" id="IPR036964">
    <property type="entry name" value="RASGEF_cat_dom_sf"/>
</dbReference>
<evidence type="ECO:0000259" key="4">
    <source>
        <dbReference type="PROSITE" id="PS50212"/>
    </source>
</evidence>
<dbReference type="PROSITE" id="PS50238">
    <property type="entry name" value="RHOGAP"/>
    <property type="match status" value="1"/>
</dbReference>
<feature type="compositionally biased region" description="Polar residues" evidence="3">
    <location>
        <begin position="1"/>
        <end position="18"/>
    </location>
</feature>
<dbReference type="SMART" id="SM00324">
    <property type="entry name" value="RhoGAP"/>
    <property type="match status" value="1"/>
</dbReference>
<dbReference type="InterPro" id="IPR000198">
    <property type="entry name" value="RhoGAP_dom"/>
</dbReference>
<evidence type="ECO:0000259" key="5">
    <source>
        <dbReference type="PROSITE" id="PS50238"/>
    </source>
</evidence>
<dbReference type="Gene3D" id="2.30.29.30">
    <property type="entry name" value="Pleckstrin-homology domain (PH domain)/Phosphotyrosine-binding domain (PTB)"/>
    <property type="match status" value="1"/>
</dbReference>
<evidence type="ECO:0000256" key="3">
    <source>
        <dbReference type="SAM" id="MobiDB-lite"/>
    </source>
</evidence>
<evidence type="ECO:0000256" key="1">
    <source>
        <dbReference type="ARBA" id="ARBA00022468"/>
    </source>
</evidence>
<dbReference type="Gene3D" id="1.20.870.10">
    <property type="entry name" value="Son of sevenless (SoS) protein Chain: S domain 1"/>
    <property type="match status" value="1"/>
</dbReference>
<dbReference type="EMBL" id="KV454294">
    <property type="protein sequence ID" value="ODQ72919.1"/>
    <property type="molecule type" value="Genomic_DNA"/>
</dbReference>
<name>A0A1E3Q5D3_LIPST</name>